<gene>
    <name evidence="2" type="ORF">NG799_12635</name>
</gene>
<sequence length="579" mass="66094">MTGRSICRIAIFGTICVGASFFLPELTLPIAFLSTDEGQEFLTKVAGMISSVTAGNIANAIDDFHPSGSDYVRLENEDLIRVCGKAIAQIISIASQERKYDRPTRNHLKNIAAKATEAWVRLACSEFAKSKYQELTEGEIPLIITPTEKGLTQAKILTDEEWCTIFLKLDLMTVDPGTGVDLASDVRQDVAELLQKEFPRVLREALKQDFKADGKAFAGLMIQLITGIRQQLAQQGIVTLTLLEKLSHLEQQLRGTEQEIEQVFIDISAQMQTGFDELCDRFGIVEKSINRNLQQLQYVLIEKIDEQSQKLDYIIDIIQGKNIENKLLNALLQLNYDKQANLFKEFVENHQIGACLIHGASETAPRWLLNRLIRNVPNGNTSNFVKKIKFSRRTHNSSLESIFQEISRKVEIDRTSSVTAIHQKICELWQSQTVILIVENTQDVEESYLETFLQEFWQPLADLASKMGTADDNYSLLLFLLDEDGFTNDWQITYTQDPTSELIPQTLIKFMEIQPIKRRQLSTWLELYLCAENLLQYTDSLVDEVFRDSENGSHQDILEKICCLCQIKWDDWVSIWLKY</sequence>
<evidence type="ECO:0000259" key="1">
    <source>
        <dbReference type="Pfam" id="PF19995"/>
    </source>
</evidence>
<dbReference type="RefSeq" id="WP_368006783.1">
    <property type="nucleotide sequence ID" value="NZ_JAMXFF010000017.1"/>
</dbReference>
<dbReference type="InterPro" id="IPR045475">
    <property type="entry name" value="iSTAND"/>
</dbReference>
<protein>
    <recommendedName>
        <fullName evidence="1">Inactive STAND domain-containing protein</fullName>
    </recommendedName>
</protein>
<organism evidence="2 3">
    <name type="scientific">Laspinema palackyanum D2a</name>
    <dbReference type="NCBI Taxonomy" id="2953684"/>
    <lineage>
        <taxon>Bacteria</taxon>
        <taxon>Bacillati</taxon>
        <taxon>Cyanobacteriota</taxon>
        <taxon>Cyanophyceae</taxon>
        <taxon>Oscillatoriophycideae</taxon>
        <taxon>Oscillatoriales</taxon>
        <taxon>Laspinemataceae</taxon>
        <taxon>Laspinema</taxon>
        <taxon>Laspinema palackyanum</taxon>
    </lineage>
</organism>
<reference evidence="2 3" key="1">
    <citation type="journal article" date="2022" name="Front. Microbiol.">
        <title>High genomic differentiation and limited gene flow indicate recent cryptic speciation within the genus Laspinema (cyanobacteria).</title>
        <authorList>
            <person name="Stanojkovic A."/>
            <person name="Skoupy S."/>
            <person name="Skaloud P."/>
            <person name="Dvorak P."/>
        </authorList>
    </citation>
    <scope>NUCLEOTIDE SEQUENCE [LARGE SCALE GENOMIC DNA]</scope>
    <source>
        <strain evidence="2 3">D2a</strain>
    </source>
</reference>
<keyword evidence="3" id="KW-1185">Reference proteome</keyword>
<proteinExistence type="predicted"/>
<feature type="domain" description="Inactive STAND" evidence="1">
    <location>
        <begin position="331"/>
        <end position="481"/>
    </location>
</feature>
<accession>A0ABT2MR18</accession>
<evidence type="ECO:0000313" key="2">
    <source>
        <dbReference type="EMBL" id="MCT7967183.1"/>
    </source>
</evidence>
<dbReference type="Pfam" id="PF19995">
    <property type="entry name" value="iSTAND"/>
    <property type="match status" value="1"/>
</dbReference>
<comment type="caution">
    <text evidence="2">The sequence shown here is derived from an EMBL/GenBank/DDBJ whole genome shotgun (WGS) entry which is preliminary data.</text>
</comment>
<dbReference type="EMBL" id="JAMXFF010000017">
    <property type="protein sequence ID" value="MCT7967183.1"/>
    <property type="molecule type" value="Genomic_DNA"/>
</dbReference>
<dbReference type="Proteomes" id="UP001525890">
    <property type="component" value="Unassembled WGS sequence"/>
</dbReference>
<name>A0ABT2MR18_9CYAN</name>
<evidence type="ECO:0000313" key="3">
    <source>
        <dbReference type="Proteomes" id="UP001525890"/>
    </source>
</evidence>